<evidence type="ECO:0000313" key="2">
    <source>
        <dbReference type="EMBL" id="GFY58273.1"/>
    </source>
</evidence>
<dbReference type="AlphaFoldDB" id="A0A8X6XSD2"/>
<gene>
    <name evidence="2" type="primary">AVEN_205119_1</name>
    <name evidence="2" type="ORF">TNIN_142871</name>
</gene>
<sequence>MCSLIRHVLKHLLNKLNKEFKSSFLSEDFKNLVFIYCELVTCLTNMDEEWSLFAFVTVLNGMIGLFWCCYIVAFYSGITSAQYSALFSFTIVFLWFKLFILVSASTTNELLAKIKKVFCCMTYRISTPHQEIRRRLKEYLTQENHLTLWKIYVMDMHLVITSFGTLLTYGMLLGTLGKTR</sequence>
<keyword evidence="3" id="KW-1185">Reference proteome</keyword>
<evidence type="ECO:0008006" key="4">
    <source>
        <dbReference type="Google" id="ProtNLM"/>
    </source>
</evidence>
<keyword evidence="1" id="KW-0812">Transmembrane</keyword>
<dbReference type="EMBL" id="BMAV01011978">
    <property type="protein sequence ID" value="GFY58273.1"/>
    <property type="molecule type" value="Genomic_DNA"/>
</dbReference>
<comment type="caution">
    <text evidence="2">The sequence shown here is derived from an EMBL/GenBank/DDBJ whole genome shotgun (WGS) entry which is preliminary data.</text>
</comment>
<organism evidence="2 3">
    <name type="scientific">Trichonephila inaurata madagascariensis</name>
    <dbReference type="NCBI Taxonomy" id="2747483"/>
    <lineage>
        <taxon>Eukaryota</taxon>
        <taxon>Metazoa</taxon>
        <taxon>Ecdysozoa</taxon>
        <taxon>Arthropoda</taxon>
        <taxon>Chelicerata</taxon>
        <taxon>Arachnida</taxon>
        <taxon>Araneae</taxon>
        <taxon>Araneomorphae</taxon>
        <taxon>Entelegynae</taxon>
        <taxon>Araneoidea</taxon>
        <taxon>Nephilidae</taxon>
        <taxon>Trichonephila</taxon>
        <taxon>Trichonephila inaurata</taxon>
    </lineage>
</organism>
<dbReference type="OrthoDB" id="10449290at2759"/>
<feature type="transmembrane region" description="Helical" evidence="1">
    <location>
        <begin position="156"/>
        <end position="176"/>
    </location>
</feature>
<keyword evidence="1" id="KW-1133">Transmembrane helix</keyword>
<protein>
    <recommendedName>
        <fullName evidence="4">Gustatory receptor</fullName>
    </recommendedName>
</protein>
<dbReference type="Proteomes" id="UP000886998">
    <property type="component" value="Unassembled WGS sequence"/>
</dbReference>
<accession>A0A8X6XSD2</accession>
<proteinExistence type="predicted"/>
<reference evidence="2" key="1">
    <citation type="submission" date="2020-08" db="EMBL/GenBank/DDBJ databases">
        <title>Multicomponent nature underlies the extraordinary mechanical properties of spider dragline silk.</title>
        <authorList>
            <person name="Kono N."/>
            <person name="Nakamura H."/>
            <person name="Mori M."/>
            <person name="Yoshida Y."/>
            <person name="Ohtoshi R."/>
            <person name="Malay A.D."/>
            <person name="Moran D.A.P."/>
            <person name="Tomita M."/>
            <person name="Numata K."/>
            <person name="Arakawa K."/>
        </authorList>
    </citation>
    <scope>NUCLEOTIDE SEQUENCE</scope>
</reference>
<keyword evidence="1" id="KW-0472">Membrane</keyword>
<feature type="transmembrane region" description="Helical" evidence="1">
    <location>
        <begin position="50"/>
        <end position="73"/>
    </location>
</feature>
<evidence type="ECO:0000256" key="1">
    <source>
        <dbReference type="SAM" id="Phobius"/>
    </source>
</evidence>
<feature type="transmembrane region" description="Helical" evidence="1">
    <location>
        <begin position="85"/>
        <end position="104"/>
    </location>
</feature>
<name>A0A8X6XSD2_9ARAC</name>
<evidence type="ECO:0000313" key="3">
    <source>
        <dbReference type="Proteomes" id="UP000886998"/>
    </source>
</evidence>